<dbReference type="AlphaFoldDB" id="A0AA86HY92"/>
<dbReference type="RefSeq" id="WP_071275619.1">
    <property type="nucleotide sequence ID" value="NZ_CP022674.1"/>
</dbReference>
<feature type="transmembrane region" description="Helical" evidence="1">
    <location>
        <begin position="12"/>
        <end position="29"/>
    </location>
</feature>
<feature type="transmembrane region" description="Helical" evidence="1">
    <location>
        <begin position="35"/>
        <end position="53"/>
    </location>
</feature>
<dbReference type="Proteomes" id="UP000253834">
    <property type="component" value="Chromosome"/>
</dbReference>
<proteinExistence type="predicted"/>
<gene>
    <name evidence="2" type="ORF">CIB87_06170</name>
</gene>
<accession>A0AA86HY92</accession>
<keyword evidence="1" id="KW-0812">Transmembrane</keyword>
<name>A0AA86HY92_PRIMG</name>
<evidence type="ECO:0000256" key="1">
    <source>
        <dbReference type="SAM" id="Phobius"/>
    </source>
</evidence>
<sequence length="77" mass="8714">MSNYEKTKNNKNIILGMIYALIVISVYAFNLHLQIALSILTLVIIFELVTSIKEDDKAKNVINIITICLFILGIVFL</sequence>
<keyword evidence="1" id="KW-0472">Membrane</keyword>
<evidence type="ECO:0000313" key="2">
    <source>
        <dbReference type="EMBL" id="AXI28622.1"/>
    </source>
</evidence>
<evidence type="ECO:0000313" key="3">
    <source>
        <dbReference type="Proteomes" id="UP000253834"/>
    </source>
</evidence>
<protein>
    <submittedName>
        <fullName evidence="2">Uncharacterized protein</fullName>
    </submittedName>
</protein>
<keyword evidence="1" id="KW-1133">Transmembrane helix</keyword>
<organism evidence="2 3">
    <name type="scientific">Priestia megaterium</name>
    <name type="common">Bacillus megaterium</name>
    <dbReference type="NCBI Taxonomy" id="1404"/>
    <lineage>
        <taxon>Bacteria</taxon>
        <taxon>Bacillati</taxon>
        <taxon>Bacillota</taxon>
        <taxon>Bacilli</taxon>
        <taxon>Bacillales</taxon>
        <taxon>Bacillaceae</taxon>
        <taxon>Priestia</taxon>
    </lineage>
</organism>
<reference evidence="2 3" key="1">
    <citation type="submission" date="2017-07" db="EMBL/GenBank/DDBJ databases">
        <title>Isolation and development of strain Bacillus megaterium SR7 for enhanced growth and metabolite production under supercritical carbon dioxide.</title>
        <authorList>
            <person name="Freedman A.J.E."/>
            <person name="Peet K.C."/>
            <person name="Boock J.T."/>
            <person name="Penn K."/>
            <person name="Prather K.L.J."/>
            <person name="Thompson J.R."/>
        </authorList>
    </citation>
    <scope>NUCLEOTIDE SEQUENCE [LARGE SCALE GENOMIC DNA]</scope>
    <source>
        <strain evidence="2 3">SR7</strain>
    </source>
</reference>
<dbReference type="EMBL" id="CP022674">
    <property type="protein sequence ID" value="AXI28622.1"/>
    <property type="molecule type" value="Genomic_DNA"/>
</dbReference>
<feature type="transmembrane region" description="Helical" evidence="1">
    <location>
        <begin position="60"/>
        <end position="76"/>
    </location>
</feature>